<dbReference type="InterPro" id="IPR058634">
    <property type="entry name" value="AaeA-lik-b-barrel"/>
</dbReference>
<dbReference type="PANTHER" id="PTHR30386">
    <property type="entry name" value="MEMBRANE FUSION SUBUNIT OF EMRAB-TOLC MULTIDRUG EFFLUX PUMP"/>
    <property type="match status" value="1"/>
</dbReference>
<proteinExistence type="predicted"/>
<accession>A0A2T4YP52</accession>
<evidence type="ECO:0000256" key="3">
    <source>
        <dbReference type="SAM" id="Phobius"/>
    </source>
</evidence>
<dbReference type="InterPro" id="IPR058625">
    <property type="entry name" value="MdtA-like_BSH"/>
</dbReference>
<organism evidence="7 8">
    <name type="scientific">Sphingomonas aerolata</name>
    <dbReference type="NCBI Taxonomy" id="185951"/>
    <lineage>
        <taxon>Bacteria</taxon>
        <taxon>Pseudomonadati</taxon>
        <taxon>Pseudomonadota</taxon>
        <taxon>Alphaproteobacteria</taxon>
        <taxon>Sphingomonadales</taxon>
        <taxon>Sphingomonadaceae</taxon>
        <taxon>Sphingomonas</taxon>
    </lineage>
</organism>
<evidence type="ECO:0000259" key="6">
    <source>
        <dbReference type="Pfam" id="PF25963"/>
    </source>
</evidence>
<sequence length="393" mass="41546">MDTPSHDSDQTPAEEPKADPKDSPKVDTANPGKRKRLLLIFAAVLVVIAVLYFIYDSLVLSKRVTTDNAYVAAETAQVMPLVSGQVIAVTVSNTQTVKRGQVLMRLDDADLQIAVAQAEADLAGAERRYGQTAATGDALQAQANARGADIGAARAQLLLAQGNLDRAQIDYQRRQALVAAGAVSGDEVTAATNALRTARANVAIAQAGIAQATATRASALEDRAANTALTRGTTRDNAPEVLAARAKLRQARLDLSRAVVRAPIDGVISQRNVQIGQRLAPGTAAMVIVPVDQLYVDANYKEGQLQHVRVGQHATLISDLHGDDVVYHGRVVGLAGGTGASSALIPAQNATGNWIKVVQRLPVRIALDPKELRDHPLRVGLSMDAEIDISGDR</sequence>
<dbReference type="Pfam" id="PF25917">
    <property type="entry name" value="BSH_RND"/>
    <property type="match status" value="1"/>
</dbReference>
<dbReference type="Gene3D" id="2.40.50.100">
    <property type="match status" value="1"/>
</dbReference>
<comment type="subcellular location">
    <subcellularLocation>
        <location evidence="1">Cell envelope</location>
    </subcellularLocation>
</comment>
<dbReference type="GO" id="GO:0030313">
    <property type="term" value="C:cell envelope"/>
    <property type="evidence" value="ECO:0007669"/>
    <property type="project" value="UniProtKB-SubCell"/>
</dbReference>
<dbReference type="PANTHER" id="PTHR30386:SF19">
    <property type="entry name" value="MULTIDRUG EXPORT PROTEIN EMRA-RELATED"/>
    <property type="match status" value="1"/>
</dbReference>
<dbReference type="InterPro" id="IPR050739">
    <property type="entry name" value="MFP"/>
</dbReference>
<dbReference type="InterPro" id="IPR030190">
    <property type="entry name" value="MacA_alpha-hairpin_sf"/>
</dbReference>
<feature type="domain" description="Multidrug resistance protein MdtA-like barrel-sandwich hybrid" evidence="5">
    <location>
        <begin position="74"/>
        <end position="289"/>
    </location>
</feature>
<dbReference type="Pfam" id="PF25876">
    <property type="entry name" value="HH_MFP_RND"/>
    <property type="match status" value="1"/>
</dbReference>
<feature type="domain" description="p-hydroxybenzoic acid efflux pump subunit AaeA-like beta-barrel" evidence="6">
    <location>
        <begin position="294"/>
        <end position="372"/>
    </location>
</feature>
<evidence type="ECO:0000259" key="5">
    <source>
        <dbReference type="Pfam" id="PF25917"/>
    </source>
</evidence>
<reference evidence="7 8" key="1">
    <citation type="submission" date="2018-04" db="EMBL/GenBank/DDBJ databases">
        <title>Genomic Encyclopedia of Type Strains, Phase III (KMG-III): the genomes of soil and plant-associated and newly described type strains.</title>
        <authorList>
            <person name="Whitman W."/>
        </authorList>
    </citation>
    <scope>NUCLEOTIDE SEQUENCE [LARGE SCALE GENOMIC DNA]</scope>
    <source>
        <strain evidence="7 8">NW12</strain>
    </source>
</reference>
<dbReference type="SUPFAM" id="SSF111369">
    <property type="entry name" value="HlyD-like secretion proteins"/>
    <property type="match status" value="2"/>
</dbReference>
<dbReference type="Proteomes" id="UP000240996">
    <property type="component" value="Unassembled WGS sequence"/>
</dbReference>
<comment type="caution">
    <text evidence="7">The sequence shown here is derived from an EMBL/GenBank/DDBJ whole genome shotgun (WGS) entry which is preliminary data.</text>
</comment>
<dbReference type="InterPro" id="IPR058624">
    <property type="entry name" value="MdtA-like_HH"/>
</dbReference>
<evidence type="ECO:0000256" key="1">
    <source>
        <dbReference type="ARBA" id="ARBA00004196"/>
    </source>
</evidence>
<evidence type="ECO:0000313" key="8">
    <source>
        <dbReference type="Proteomes" id="UP000240996"/>
    </source>
</evidence>
<feature type="region of interest" description="Disordered" evidence="2">
    <location>
        <begin position="1"/>
        <end position="29"/>
    </location>
</feature>
<dbReference type="Gene3D" id="2.40.30.170">
    <property type="match status" value="1"/>
</dbReference>
<feature type="compositionally biased region" description="Basic and acidic residues" evidence="2">
    <location>
        <begin position="1"/>
        <end position="25"/>
    </location>
</feature>
<dbReference type="Gene3D" id="1.10.287.470">
    <property type="entry name" value="Helix hairpin bin"/>
    <property type="match status" value="1"/>
</dbReference>
<dbReference type="GO" id="GO:1990961">
    <property type="term" value="P:xenobiotic detoxification by transmembrane export across the plasma membrane"/>
    <property type="evidence" value="ECO:0007669"/>
    <property type="project" value="InterPro"/>
</dbReference>
<name>A0A2T4YP52_9SPHN</name>
<dbReference type="GO" id="GO:0019898">
    <property type="term" value="C:extrinsic component of membrane"/>
    <property type="evidence" value="ECO:0007669"/>
    <property type="project" value="InterPro"/>
</dbReference>
<dbReference type="Gene3D" id="6.10.140.1990">
    <property type="match status" value="1"/>
</dbReference>
<dbReference type="EMBL" id="PZZN01000002">
    <property type="protein sequence ID" value="PTM45301.1"/>
    <property type="molecule type" value="Genomic_DNA"/>
</dbReference>
<dbReference type="Pfam" id="PF25963">
    <property type="entry name" value="Beta-barrel_AAEA"/>
    <property type="match status" value="1"/>
</dbReference>
<gene>
    <name evidence="7" type="ORF">C8J24_1516</name>
</gene>
<feature type="domain" description="Multidrug resistance protein MdtA-like alpha-helical hairpin" evidence="4">
    <location>
        <begin position="152"/>
        <end position="213"/>
    </location>
</feature>
<keyword evidence="8" id="KW-1185">Reference proteome</keyword>
<keyword evidence="3" id="KW-1133">Transmembrane helix</keyword>
<keyword evidence="3" id="KW-0812">Transmembrane</keyword>
<evidence type="ECO:0000259" key="4">
    <source>
        <dbReference type="Pfam" id="PF25876"/>
    </source>
</evidence>
<evidence type="ECO:0000313" key="7">
    <source>
        <dbReference type="EMBL" id="PTM45301.1"/>
    </source>
</evidence>
<dbReference type="AlphaFoldDB" id="A0A2T4YP52"/>
<feature type="transmembrane region" description="Helical" evidence="3">
    <location>
        <begin position="37"/>
        <end position="55"/>
    </location>
</feature>
<protein>
    <submittedName>
        <fullName evidence="7">Membrane fusion protein (Multidrug efflux system)</fullName>
    </submittedName>
</protein>
<evidence type="ECO:0000256" key="2">
    <source>
        <dbReference type="SAM" id="MobiDB-lite"/>
    </source>
</evidence>
<keyword evidence="3" id="KW-0472">Membrane</keyword>
<dbReference type="GO" id="GO:1990195">
    <property type="term" value="C:macrolide transmembrane transporter complex"/>
    <property type="evidence" value="ECO:0007669"/>
    <property type="project" value="InterPro"/>
</dbReference>